<dbReference type="PANTHER" id="PTHR33252">
    <property type="entry name" value="THIRD ORF IN TRANSPOSON ISC1160"/>
    <property type="match status" value="1"/>
</dbReference>
<evidence type="ECO:0000256" key="1">
    <source>
        <dbReference type="SAM" id="Phobius"/>
    </source>
</evidence>
<evidence type="ECO:0000313" key="2">
    <source>
        <dbReference type="EMBL" id="BBE42433.1"/>
    </source>
</evidence>
<dbReference type="GeneID" id="55584856"/>
<dbReference type="PANTHER" id="PTHR33252:SF2">
    <property type="entry name" value="TRANSPOSASE IS4-LIKE DOMAIN-CONTAINING PROTEIN"/>
    <property type="match status" value="1"/>
</dbReference>
<gene>
    <name evidence="2" type="ORF">NAS2_1044</name>
</gene>
<keyword evidence="1" id="KW-0812">Transmembrane</keyword>
<organism evidence="2 3">
    <name type="scientific">Conexivisphaera calida</name>
    <dbReference type="NCBI Taxonomy" id="1874277"/>
    <lineage>
        <taxon>Archaea</taxon>
        <taxon>Nitrososphaerota</taxon>
        <taxon>Conexivisphaeria</taxon>
        <taxon>Conexivisphaerales</taxon>
        <taxon>Conexivisphaeraceae</taxon>
        <taxon>Conexivisphaera</taxon>
    </lineage>
</organism>
<accession>A0A4P2VG39</accession>
<reference evidence="2 3" key="1">
    <citation type="journal article" date="2019" name="ISME J.">
        <title>Isolation and characterization of a thermophilic sulfur- and iron-reducing thaumarchaeote from a terrestrial acidic hot spring.</title>
        <authorList>
            <person name="Kato S."/>
            <person name="Itoh T."/>
            <person name="Yuki M."/>
            <person name="Nagamori M."/>
            <person name="Ohnishi M."/>
            <person name="Uematsu K."/>
            <person name="Suzuki K."/>
            <person name="Takashina T."/>
            <person name="Ohkuma M."/>
        </authorList>
    </citation>
    <scope>NUCLEOTIDE SEQUENCE [LARGE SCALE GENOMIC DNA]</scope>
    <source>
        <strain evidence="2 3">NAS-02</strain>
    </source>
</reference>
<dbReference type="EMBL" id="AP018732">
    <property type="protein sequence ID" value="BBE42433.1"/>
    <property type="molecule type" value="Genomic_DNA"/>
</dbReference>
<dbReference type="KEGG" id="ccai:NAS2_1044"/>
<keyword evidence="3" id="KW-1185">Reference proteome</keyword>
<dbReference type="AlphaFoldDB" id="A0A4P2VG39"/>
<keyword evidence="1" id="KW-1133">Transmembrane helix</keyword>
<feature type="transmembrane region" description="Helical" evidence="1">
    <location>
        <begin position="75"/>
        <end position="97"/>
    </location>
</feature>
<protein>
    <submittedName>
        <fullName evidence="2">Transposase ISC1225</fullName>
    </submittedName>
</protein>
<dbReference type="Proteomes" id="UP000509448">
    <property type="component" value="Chromosome"/>
</dbReference>
<name>A0A4P2VG39_9ARCH</name>
<evidence type="ECO:0000313" key="3">
    <source>
        <dbReference type="Proteomes" id="UP000509448"/>
    </source>
</evidence>
<proteinExistence type="predicted"/>
<sequence>MAGKDYQVSFRLVTMKARVRHKGHRKYEERLLGCATDLSIPPTKLRRLYNGLRNPVEASYRRIKSLLPFTSPTRFAFRHLVIALAVLLYSLLVSSGLRRSRFARRMLRAPSSGPGSVGRPDSHTPNLNITISSFIILSLRR</sequence>
<keyword evidence="1" id="KW-0472">Membrane</keyword>
<dbReference type="OrthoDB" id="139719at2157"/>
<dbReference type="RefSeq" id="WP_174448667.1">
    <property type="nucleotide sequence ID" value="NZ_AP018732.1"/>
</dbReference>